<dbReference type="OrthoDB" id="8939548at2759"/>
<sequence length="138" mass="16379">MTTPTVVQAEGGREDHTEDQKRRTVRQVKQQEQKEKRDSNGNVIKEDTEERKKSVPARLWSLILRVLSKKPNFYPNGRRASYNFEDSLSQKEQPTKRRWWWPKQNVKGRQRRLSAVIAQNDESPKEDLPVRYRSTDCL</sequence>
<keyword evidence="3" id="KW-1185">Reference proteome</keyword>
<evidence type="ECO:0000256" key="1">
    <source>
        <dbReference type="SAM" id="MobiDB-lite"/>
    </source>
</evidence>
<protein>
    <submittedName>
        <fullName evidence="2">Uncharacterized protein</fullName>
    </submittedName>
</protein>
<dbReference type="AlphaFoldDB" id="A0A0B1SI48"/>
<evidence type="ECO:0000313" key="2">
    <source>
        <dbReference type="EMBL" id="KHJ83566.1"/>
    </source>
</evidence>
<accession>A0A0B1SI48</accession>
<reference evidence="2 3" key="1">
    <citation type="submission" date="2014-03" db="EMBL/GenBank/DDBJ databases">
        <title>Draft genome of the hookworm Oesophagostomum dentatum.</title>
        <authorList>
            <person name="Mitreva M."/>
        </authorList>
    </citation>
    <scope>NUCLEOTIDE SEQUENCE [LARGE SCALE GENOMIC DNA]</scope>
    <source>
        <strain evidence="2 3">OD-Hann</strain>
    </source>
</reference>
<name>A0A0B1SI48_OESDE</name>
<gene>
    <name evidence="2" type="ORF">OESDEN_16734</name>
</gene>
<feature type="compositionally biased region" description="Basic and acidic residues" evidence="1">
    <location>
        <begin position="11"/>
        <end position="22"/>
    </location>
</feature>
<organism evidence="2 3">
    <name type="scientific">Oesophagostomum dentatum</name>
    <name type="common">Nodular worm</name>
    <dbReference type="NCBI Taxonomy" id="61180"/>
    <lineage>
        <taxon>Eukaryota</taxon>
        <taxon>Metazoa</taxon>
        <taxon>Ecdysozoa</taxon>
        <taxon>Nematoda</taxon>
        <taxon>Chromadorea</taxon>
        <taxon>Rhabditida</taxon>
        <taxon>Rhabditina</taxon>
        <taxon>Rhabditomorpha</taxon>
        <taxon>Strongyloidea</taxon>
        <taxon>Strongylidae</taxon>
        <taxon>Oesophagostomum</taxon>
    </lineage>
</organism>
<evidence type="ECO:0000313" key="3">
    <source>
        <dbReference type="Proteomes" id="UP000053660"/>
    </source>
</evidence>
<dbReference type="Proteomes" id="UP000053660">
    <property type="component" value="Unassembled WGS sequence"/>
</dbReference>
<feature type="region of interest" description="Disordered" evidence="1">
    <location>
        <begin position="1"/>
        <end position="54"/>
    </location>
</feature>
<proteinExistence type="predicted"/>
<feature type="compositionally biased region" description="Basic and acidic residues" evidence="1">
    <location>
        <begin position="29"/>
        <end position="53"/>
    </location>
</feature>
<dbReference type="EMBL" id="KN572843">
    <property type="protein sequence ID" value="KHJ83566.1"/>
    <property type="molecule type" value="Genomic_DNA"/>
</dbReference>